<keyword evidence="4" id="KW-1185">Reference proteome</keyword>
<dbReference type="AlphaFoldDB" id="A0A1I8BKS8"/>
<dbReference type="GO" id="GO:0031123">
    <property type="term" value="P:RNA 3'-end processing"/>
    <property type="evidence" value="ECO:0007669"/>
    <property type="project" value="InterPro"/>
</dbReference>
<keyword evidence="1" id="KW-0808">Transferase</keyword>
<dbReference type="GO" id="GO:0005524">
    <property type="term" value="F:ATP binding"/>
    <property type="evidence" value="ECO:0007669"/>
    <property type="project" value="UniProtKB-KW"/>
</dbReference>
<evidence type="ECO:0000313" key="4">
    <source>
        <dbReference type="Proteomes" id="UP000095281"/>
    </source>
</evidence>
<dbReference type="InterPro" id="IPR011068">
    <property type="entry name" value="NuclTrfase_I-like_C"/>
</dbReference>
<sequence>MIRNIKKLNNENEIKLDLKEFIGFENKFIKKYEHFMLISCISEDNKNLEKFCFFIESTIRIQLINLIIDNNIIRYTHFWEESINKCIDNNGKKFVDKLE</sequence>
<name>A0A1I8BKS8_MELHA</name>
<organism evidence="4 5">
    <name type="scientific">Meloidogyne hapla</name>
    <name type="common">Root-knot nematode worm</name>
    <dbReference type="NCBI Taxonomy" id="6305"/>
    <lineage>
        <taxon>Eukaryota</taxon>
        <taxon>Metazoa</taxon>
        <taxon>Ecdysozoa</taxon>
        <taxon>Nematoda</taxon>
        <taxon>Chromadorea</taxon>
        <taxon>Rhabditida</taxon>
        <taxon>Tylenchina</taxon>
        <taxon>Tylenchomorpha</taxon>
        <taxon>Tylenchoidea</taxon>
        <taxon>Meloidogynidae</taxon>
        <taxon>Meloidogyninae</taxon>
        <taxon>Meloidogyne</taxon>
    </lineage>
</organism>
<evidence type="ECO:0000313" key="5">
    <source>
        <dbReference type="WBParaSite" id="MhA1_Contig2913.frz3.gene2"/>
    </source>
</evidence>
<accession>A0A1I8BKS8</accession>
<keyword evidence="3" id="KW-0067">ATP-binding</keyword>
<dbReference type="GO" id="GO:0016779">
    <property type="term" value="F:nucleotidyltransferase activity"/>
    <property type="evidence" value="ECO:0007669"/>
    <property type="project" value="InterPro"/>
</dbReference>
<evidence type="ECO:0000256" key="1">
    <source>
        <dbReference type="ARBA" id="ARBA00022679"/>
    </source>
</evidence>
<evidence type="ECO:0000256" key="3">
    <source>
        <dbReference type="ARBA" id="ARBA00022840"/>
    </source>
</evidence>
<evidence type="ECO:0000256" key="2">
    <source>
        <dbReference type="ARBA" id="ARBA00022741"/>
    </source>
</evidence>
<proteinExistence type="predicted"/>
<dbReference type="Proteomes" id="UP000095281">
    <property type="component" value="Unplaced"/>
</dbReference>
<keyword evidence="2" id="KW-0547">Nucleotide-binding</keyword>
<reference evidence="5" key="1">
    <citation type="submission" date="2016-11" db="UniProtKB">
        <authorList>
            <consortium name="WormBaseParasite"/>
        </authorList>
    </citation>
    <scope>IDENTIFICATION</scope>
</reference>
<dbReference type="GO" id="GO:0003723">
    <property type="term" value="F:RNA binding"/>
    <property type="evidence" value="ECO:0007669"/>
    <property type="project" value="InterPro"/>
</dbReference>
<dbReference type="SUPFAM" id="SSF55003">
    <property type="entry name" value="PAP/Archaeal CCA-adding enzyme, C-terminal domain"/>
    <property type="match status" value="1"/>
</dbReference>
<protein>
    <submittedName>
        <fullName evidence="5">Uncharacterized protein</fullName>
    </submittedName>
</protein>
<dbReference type="Gene3D" id="3.30.70.590">
    <property type="entry name" value="Poly(A) polymerase predicted RNA binding domain"/>
    <property type="match status" value="1"/>
</dbReference>
<dbReference type="WBParaSite" id="MhA1_Contig2913.frz3.gene2">
    <property type="protein sequence ID" value="MhA1_Contig2913.frz3.gene2"/>
    <property type="gene ID" value="MhA1_Contig2913.frz3.gene2"/>
</dbReference>